<dbReference type="RefSeq" id="WP_267992277.1">
    <property type="nucleotide sequence ID" value="NZ_JAPQFC010001052.1"/>
</dbReference>
<dbReference type="Proteomes" id="UP001077788">
    <property type="component" value="Unassembled WGS sequence"/>
</dbReference>
<reference evidence="1" key="1">
    <citation type="journal article" date="2021" name="Vet Sci">
        <title>O-Serogroups and Pathovirotypes of Escherichia coli Isolated from Post-Weaning Piglets Showing Diarrhoea and/or Oedema in South Korea.</title>
        <authorList>
            <person name="Byun J.W."/>
            <person name="Moon B.Y."/>
            <person name="Do K.H."/>
            <person name="Lee K."/>
            <person name="Lee H.Y."/>
            <person name="Kim W.I."/>
            <person name="So B."/>
            <person name="Lee W.K."/>
        </authorList>
    </citation>
    <scope>NUCLEOTIDE SEQUENCE</scope>
    <source>
        <strain evidence="1">84/14</strain>
    </source>
</reference>
<evidence type="ECO:0000313" key="2">
    <source>
        <dbReference type="Proteomes" id="UP001077788"/>
    </source>
</evidence>
<dbReference type="AlphaFoldDB" id="A0A9Q4DJY9"/>
<name>A0A9Q4DJY9_ACTPL</name>
<evidence type="ECO:0000313" key="1">
    <source>
        <dbReference type="EMBL" id="MCY6524993.1"/>
    </source>
</evidence>
<dbReference type="EMBL" id="JAPQFC010001052">
    <property type="protein sequence ID" value="MCY6524993.1"/>
    <property type="molecule type" value="Genomic_DNA"/>
</dbReference>
<comment type="caution">
    <text evidence="1">The sequence shown here is derived from an EMBL/GenBank/DDBJ whole genome shotgun (WGS) entry which is preliminary data.</text>
</comment>
<reference evidence="1" key="2">
    <citation type="submission" date="2022-12" db="EMBL/GenBank/DDBJ databases">
        <authorList>
            <person name="Kardos G."/>
            <person name="Sarkozi R."/>
            <person name="Laczko L."/>
            <person name="Marton S."/>
            <person name="Makrai L."/>
            <person name="Banyai K."/>
            <person name="Fodor L."/>
        </authorList>
    </citation>
    <scope>NUCLEOTIDE SEQUENCE</scope>
    <source>
        <strain evidence="1">84/14</strain>
    </source>
</reference>
<proteinExistence type="predicted"/>
<gene>
    <name evidence="1" type="ORF">OYG11_12380</name>
</gene>
<organism evidence="1 2">
    <name type="scientific">Actinobacillus pleuropneumoniae</name>
    <name type="common">Haemophilus pleuropneumoniae</name>
    <dbReference type="NCBI Taxonomy" id="715"/>
    <lineage>
        <taxon>Bacteria</taxon>
        <taxon>Pseudomonadati</taxon>
        <taxon>Pseudomonadota</taxon>
        <taxon>Gammaproteobacteria</taxon>
        <taxon>Pasteurellales</taxon>
        <taxon>Pasteurellaceae</taxon>
        <taxon>Actinobacillus</taxon>
    </lineage>
</organism>
<feature type="non-terminal residue" evidence="1">
    <location>
        <position position="1"/>
    </location>
</feature>
<feature type="non-terminal residue" evidence="1">
    <location>
        <position position="127"/>
    </location>
</feature>
<sequence>WNDCHHRSLLPECEEDTQHNLYHPSVFEFLTNTVNTVDSERNLSNIEETIAINISTKTDVVENIYVGKGCSPSEREIYNALFREFRDVFAWSYDEMPGIDSSIVEHEIKMYPDVKPVRQRLRQVHPK</sequence>
<accession>A0A9Q4DJY9</accession>
<protein>
    <submittedName>
        <fullName evidence="1">Uncharacterized protein</fullName>
    </submittedName>
</protein>